<feature type="signal peptide" evidence="5">
    <location>
        <begin position="1"/>
        <end position="24"/>
    </location>
</feature>
<dbReference type="InterPro" id="IPR040839">
    <property type="entry name" value="MG4"/>
</dbReference>
<evidence type="ECO:0000313" key="9">
    <source>
        <dbReference type="Proteomes" id="UP000472265"/>
    </source>
</evidence>
<dbReference type="SUPFAM" id="SSF50242">
    <property type="entry name" value="TIMP-like"/>
    <property type="match status" value="1"/>
</dbReference>
<name>A0A671YJ34_SPAAU</name>
<dbReference type="SUPFAM" id="SSF47686">
    <property type="entry name" value="Anaphylotoxins (complement system)"/>
    <property type="match status" value="1"/>
</dbReference>
<dbReference type="SUPFAM" id="SSF49410">
    <property type="entry name" value="Alpha-macroglobulin receptor domain"/>
    <property type="match status" value="1"/>
</dbReference>
<dbReference type="PROSITE" id="PS01178">
    <property type="entry name" value="ANAPHYLATOXIN_2"/>
    <property type="match status" value="1"/>
</dbReference>
<evidence type="ECO:0000256" key="4">
    <source>
        <dbReference type="ARBA" id="ARBA00023157"/>
    </source>
</evidence>
<dbReference type="FunFam" id="2.60.40.10:FF:000155">
    <property type="entry name" value="complement C3 isoform X1"/>
    <property type="match status" value="1"/>
</dbReference>
<accession>A0A671YJ34</accession>
<dbReference type="Gene3D" id="2.60.40.10">
    <property type="entry name" value="Immunoglobulins"/>
    <property type="match status" value="2"/>
</dbReference>
<dbReference type="InterPro" id="IPR009048">
    <property type="entry name" value="A-macroglobulin_rcpt-bd"/>
</dbReference>
<dbReference type="Pfam" id="PF07678">
    <property type="entry name" value="TED_complement"/>
    <property type="match status" value="1"/>
</dbReference>
<proteinExistence type="predicted"/>
<dbReference type="SMART" id="SM00643">
    <property type="entry name" value="C345C"/>
    <property type="match status" value="1"/>
</dbReference>
<dbReference type="Gene3D" id="1.50.10.20">
    <property type="match status" value="1"/>
</dbReference>
<dbReference type="Pfam" id="PF17789">
    <property type="entry name" value="MG4"/>
    <property type="match status" value="1"/>
</dbReference>
<dbReference type="Gene3D" id="2.40.50.120">
    <property type="match status" value="1"/>
</dbReference>
<dbReference type="Gene3D" id="2.20.130.20">
    <property type="match status" value="1"/>
</dbReference>
<feature type="domain" description="Anaphylatoxin-like" evidence="6">
    <location>
        <begin position="667"/>
        <end position="702"/>
    </location>
</feature>
<dbReference type="Pfam" id="PF00207">
    <property type="entry name" value="A2M"/>
    <property type="match status" value="1"/>
</dbReference>
<dbReference type="InterPro" id="IPR050473">
    <property type="entry name" value="A2M/Complement_sys"/>
</dbReference>
<dbReference type="PANTHER" id="PTHR11412:SF81">
    <property type="entry name" value="COMPLEMENT C3"/>
    <property type="match status" value="1"/>
</dbReference>
<dbReference type="Pfam" id="PF07677">
    <property type="entry name" value="A2M_recep"/>
    <property type="match status" value="1"/>
</dbReference>
<dbReference type="InterPro" id="IPR008930">
    <property type="entry name" value="Terpenoid_cyclase/PrenylTrfase"/>
</dbReference>
<dbReference type="CDD" id="cd00017">
    <property type="entry name" value="ANATO"/>
    <property type="match status" value="1"/>
</dbReference>
<dbReference type="GO" id="GO:0005615">
    <property type="term" value="C:extracellular space"/>
    <property type="evidence" value="ECO:0007669"/>
    <property type="project" value="InterPro"/>
</dbReference>
<dbReference type="InterPro" id="IPR041555">
    <property type="entry name" value="MG3"/>
</dbReference>
<reference evidence="8" key="1">
    <citation type="submission" date="2021-04" db="EMBL/GenBank/DDBJ databases">
        <authorList>
            <consortium name="Wellcome Sanger Institute Data Sharing"/>
        </authorList>
    </citation>
    <scope>NUCLEOTIDE SEQUENCE [LARGE SCALE GENOMIC DNA]</scope>
</reference>
<dbReference type="SMART" id="SM01361">
    <property type="entry name" value="A2M_recep"/>
    <property type="match status" value="1"/>
</dbReference>
<keyword evidence="9" id="KW-1185">Reference proteome</keyword>
<protein>
    <submittedName>
        <fullName evidence="8">Complement C3-like</fullName>
    </submittedName>
</protein>
<evidence type="ECO:0000259" key="7">
    <source>
        <dbReference type="PROSITE" id="PS50189"/>
    </source>
</evidence>
<keyword evidence="2" id="KW-0964">Secreted</keyword>
<gene>
    <name evidence="8" type="primary">LOC115582874</name>
</gene>
<dbReference type="Pfam" id="PF17791">
    <property type="entry name" value="MG3"/>
    <property type="match status" value="1"/>
</dbReference>
<keyword evidence="3" id="KW-0882">Thioester bond</keyword>
<feature type="chain" id="PRO_5025507321" evidence="5">
    <location>
        <begin position="25"/>
        <end position="1596"/>
    </location>
</feature>
<dbReference type="InterPro" id="IPR041425">
    <property type="entry name" value="C3/4/5_MG1"/>
</dbReference>
<comment type="subcellular location">
    <subcellularLocation>
        <location evidence="1">Secreted</location>
    </subcellularLocation>
</comment>
<keyword evidence="5" id="KW-0732">Signal</keyword>
<dbReference type="InterPro" id="IPR001134">
    <property type="entry name" value="Netrin_domain"/>
</dbReference>
<reference evidence="8" key="3">
    <citation type="submission" date="2025-09" db="UniProtKB">
        <authorList>
            <consortium name="Ensembl"/>
        </authorList>
    </citation>
    <scope>IDENTIFICATION</scope>
</reference>
<dbReference type="Proteomes" id="UP000472265">
    <property type="component" value="Chromosome 1"/>
</dbReference>
<dbReference type="Gene3D" id="2.60.120.1540">
    <property type="match status" value="1"/>
</dbReference>
<dbReference type="GO" id="GO:0004866">
    <property type="term" value="F:endopeptidase inhibitor activity"/>
    <property type="evidence" value="ECO:0007669"/>
    <property type="project" value="InterPro"/>
</dbReference>
<evidence type="ECO:0000256" key="5">
    <source>
        <dbReference type="SAM" id="SignalP"/>
    </source>
</evidence>
<dbReference type="Pfam" id="PF01821">
    <property type="entry name" value="ANATO"/>
    <property type="match status" value="1"/>
</dbReference>
<dbReference type="Ensembl" id="ENSSAUT00010066747.1">
    <property type="protein sequence ID" value="ENSSAUP00010063697.1"/>
    <property type="gene ID" value="ENSSAUG00010024747.1"/>
</dbReference>
<dbReference type="InterPro" id="IPR001599">
    <property type="entry name" value="Macroglobln_a2"/>
</dbReference>
<dbReference type="GeneTree" id="ENSGT00940000154063"/>
<dbReference type="InterPro" id="IPR018081">
    <property type="entry name" value="Anaphylatoxin_comp_syst"/>
</dbReference>
<reference evidence="8" key="2">
    <citation type="submission" date="2025-08" db="UniProtKB">
        <authorList>
            <consortium name="Ensembl"/>
        </authorList>
    </citation>
    <scope>IDENTIFICATION</scope>
</reference>
<dbReference type="InterPro" id="IPR011626">
    <property type="entry name" value="Alpha-macroglobulin_TED"/>
</dbReference>
<dbReference type="PROSITE" id="PS50189">
    <property type="entry name" value="NTR"/>
    <property type="match status" value="1"/>
</dbReference>
<dbReference type="InterPro" id="IPR019742">
    <property type="entry name" value="MacrogloblnA2_CS"/>
</dbReference>
<dbReference type="SMART" id="SM01360">
    <property type="entry name" value="A2M"/>
    <property type="match status" value="1"/>
</dbReference>
<dbReference type="PROSITE" id="PS00477">
    <property type="entry name" value="ALPHA_2_MACROGLOBULIN"/>
    <property type="match status" value="1"/>
</dbReference>
<evidence type="ECO:0000256" key="2">
    <source>
        <dbReference type="ARBA" id="ARBA00022525"/>
    </source>
</evidence>
<dbReference type="FunFam" id="2.60.40.1940:FF:000001">
    <property type="entry name" value="Complement component C3"/>
    <property type="match status" value="1"/>
</dbReference>
<dbReference type="Gene3D" id="6.20.50.160">
    <property type="match status" value="1"/>
</dbReference>
<sequence length="1596" mass="179343">MVLKHTVGNHFFIMILHLLVFLTAQHLTKCCLTTSILHLSLPCRQVMSAPNLLRVGTTENIFVECQDYTGVDIPVEIIVMNHPNKAKRLASTTVTLTNENSFHWPNFLLKDPRIKQYVYLQARFPDRLLEKIVMVSFQSGYIFIQTDKTLYTPESTVLYRMFAVTPLMEPVERDEETKSDASIAIEIVVLPGLWKVVAKFHNNPQQSYSAEFEVKEYVLPSFEVKLTPVSPFFYVDSPDFTVNIRATYLFGEEVDGMAFVVFGVMQEGQKKSFPGSLQRVQIARGIGVVTLKREHITQTFKNINGLVGSSIFIAVSVMTESGSEMVEAELRGIQIVTSPYTIHFKKTPKFFKPGMSFDIAVEVMNPDETPAQGVAVVVDPGEVEGFTAANGMARLTINTEAGINSLRITAKTKDPLLTRERQASATMTALPYTTKSNNYIHIGVDTAELELGDNLKINLNLNRQSNQAKDITYLILSRGQLVKKGRYHTRGQVMISLIVPVTKEMLPSFRIIAFYHTDDNEVVSDSVWVDVKDSCMGSVRQTDVAKFEHTPLTNKKLHVTGDPEATVGLVAVDKGVYVLNNKHRLTQKKVWDIVEKYDTGCTPGGGKDGMSVFFDAGLLFESNTASGTPYRQEMKCQAPSGSRRKRSNTIMNVTTSLGKNHPLERECCSDGMKKTPLSYSCETRSEYIGDGSACVKAFLHCCKEMENQLADRNEESLQLARSEEDDNSYMDSSEITSRTQFPESWLWSDIKLDTTTFEKNVPLQDSITTWQFTGISLSRSHGICVGESLEVIVRKEFFIDLRLPYSAVRGEQIEVKAILHNYSPDAITVRVDLIEEVDVCSSASKRGKYRQEVKVGPQTTRSVPFIIIPMKQGQYRVEVKAAVKDSSLNDGIMRMLRVVLLGDLKILCIHHLLTDLTTLSLFFPSGGIQKEVINSEIPKKDLAPNTPTSTQISVTGEILSALVENAISGQSMGTLIQQPAGCGEQNMIRTTLPVIAATYLDKTNQWEAVGFQKRAEALQHIKTGYTNQLAFRKGSGSFAVYPHRDSSTWLTAYVAKVFAMANNLVAVQRHVICDAVKFLIIRAQQPDGMFREVGKVYHGEMIGDVHGTDSDASMTAFCLIAMQESRTLCAATVNSLPGGIDKAVAYLEKRLPALTNPYAVAMTSYALAQENKLNREILYNFISTGRSHWLVPKGRVYTLEATAYGLLALVKAKFIWTDNLLTCHCSSPQATIMVYQAVAEYWASAQEPEYNLDVDILLPGRSKPDKYNFNKNNHYATRTSKVRTHTKKTLINVIITVVCCIFLQLSPKNMLYKLLLIEISTNFYLDYAVHFLYRYKDKERDATMTILDIGLLTGFTVDRNDLDLLSKGRARIISKYEMNTLLSEKGSLIIYLDKVRHQCLLLTFKVGVLQPAAVSVYEYYEQTPCVKFYHPERRAGHLLRLCRGDECTCAEENCSMQKKGKVSNEQRTAMACESTAISKIDFVVHLILKSPFSLLFCIFITGSYDVGPQNQVRAFLSYQHCRESLDLTEGKTYLIMGTSKDIHRDEQNQSFQYVLGERTWIEYWPTEAECQTEIHRPTCLGMEELVQQYALFGCEH</sequence>
<dbReference type="SMART" id="SM01419">
    <property type="entry name" value="Thiol-ester_cl"/>
    <property type="match status" value="1"/>
</dbReference>
<dbReference type="PROSITE" id="PS01177">
    <property type="entry name" value="ANAPHYLATOXIN_1"/>
    <property type="match status" value="1"/>
</dbReference>
<dbReference type="CDD" id="cd02896">
    <property type="entry name" value="complement_C3_C4_C5"/>
    <property type="match status" value="1"/>
</dbReference>
<dbReference type="InterPro" id="IPR013783">
    <property type="entry name" value="Ig-like_fold"/>
</dbReference>
<dbReference type="Gene3D" id="1.20.91.20">
    <property type="entry name" value="Anaphylotoxins (complement system)"/>
    <property type="match status" value="1"/>
</dbReference>
<dbReference type="Gene3D" id="2.60.40.1940">
    <property type="match status" value="1"/>
</dbReference>
<dbReference type="InterPro" id="IPR047565">
    <property type="entry name" value="Alpha-macroglob_thiol-ester_cl"/>
</dbReference>
<dbReference type="InterPro" id="IPR018933">
    <property type="entry name" value="Netrin_module_non-TIMP"/>
</dbReference>
<dbReference type="InterPro" id="IPR036595">
    <property type="entry name" value="A-macroglobulin_rcpt-bd_sf"/>
</dbReference>
<feature type="domain" description="NTR" evidence="7">
    <location>
        <begin position="1454"/>
        <end position="1594"/>
    </location>
</feature>
<dbReference type="SUPFAM" id="SSF48239">
    <property type="entry name" value="Terpenoid cyclases/Protein prenyltransferases"/>
    <property type="match status" value="1"/>
</dbReference>
<dbReference type="Pfam" id="PF07703">
    <property type="entry name" value="A2M_BRD"/>
    <property type="match status" value="1"/>
</dbReference>
<evidence type="ECO:0000313" key="8">
    <source>
        <dbReference type="Ensembl" id="ENSSAUP00010063697.1"/>
    </source>
</evidence>
<dbReference type="SMART" id="SM00104">
    <property type="entry name" value="ANATO"/>
    <property type="match status" value="1"/>
</dbReference>
<dbReference type="InterPro" id="IPR000020">
    <property type="entry name" value="Anaphylatoxin/fibulin"/>
</dbReference>
<dbReference type="InterPro" id="IPR008993">
    <property type="entry name" value="TIMP-like_OB-fold"/>
</dbReference>
<dbReference type="Gene3D" id="2.60.40.690">
    <property type="entry name" value="Alpha-macroglobulin, receptor-binding domain"/>
    <property type="match status" value="1"/>
</dbReference>
<evidence type="ECO:0000256" key="3">
    <source>
        <dbReference type="ARBA" id="ARBA00022966"/>
    </source>
</evidence>
<dbReference type="SMART" id="SM01359">
    <property type="entry name" value="A2M_N_2"/>
    <property type="match status" value="1"/>
</dbReference>
<dbReference type="PANTHER" id="PTHR11412">
    <property type="entry name" value="MACROGLOBULIN / COMPLEMENT"/>
    <property type="match status" value="1"/>
</dbReference>
<dbReference type="Pfam" id="PF01759">
    <property type="entry name" value="NTR"/>
    <property type="match status" value="1"/>
</dbReference>
<dbReference type="InterPro" id="IPR011625">
    <property type="entry name" value="A2M_N_BRD"/>
</dbReference>
<evidence type="ECO:0000259" key="6">
    <source>
        <dbReference type="PROSITE" id="PS01178"/>
    </source>
</evidence>
<dbReference type="Pfam" id="PF17790">
    <property type="entry name" value="MG1"/>
    <property type="match status" value="1"/>
</dbReference>
<organism evidence="8 9">
    <name type="scientific">Sparus aurata</name>
    <name type="common">Gilthead sea bream</name>
    <dbReference type="NCBI Taxonomy" id="8175"/>
    <lineage>
        <taxon>Eukaryota</taxon>
        <taxon>Metazoa</taxon>
        <taxon>Chordata</taxon>
        <taxon>Craniata</taxon>
        <taxon>Vertebrata</taxon>
        <taxon>Euteleostomi</taxon>
        <taxon>Actinopterygii</taxon>
        <taxon>Neopterygii</taxon>
        <taxon>Teleostei</taxon>
        <taxon>Neoteleostei</taxon>
        <taxon>Acanthomorphata</taxon>
        <taxon>Eupercaria</taxon>
        <taxon>Spariformes</taxon>
        <taxon>Sparidae</taxon>
        <taxon>Sparus</taxon>
    </lineage>
</organism>
<keyword evidence="4" id="KW-1015">Disulfide bond</keyword>
<evidence type="ECO:0000256" key="1">
    <source>
        <dbReference type="ARBA" id="ARBA00004613"/>
    </source>
</evidence>
<dbReference type="Gene3D" id="2.60.40.1930">
    <property type="match status" value="3"/>
</dbReference>